<accession>A0ABQ6V5G0</accession>
<comment type="similarity">
    <text evidence="1">Belongs to the universal stress protein A family.</text>
</comment>
<keyword evidence="2" id="KW-0547">Nucleotide-binding</keyword>
<keyword evidence="3" id="KW-0067">ATP-binding</keyword>
<protein>
    <submittedName>
        <fullName evidence="5">Universal stress protein</fullName>
    </submittedName>
</protein>
<comment type="caution">
    <text evidence="5">The sequence shown here is derived from an EMBL/GenBank/DDBJ whole genome shotgun (WGS) entry which is preliminary data.</text>
</comment>
<dbReference type="SUPFAM" id="SSF52402">
    <property type="entry name" value="Adenine nucleotide alpha hydrolases-like"/>
    <property type="match status" value="2"/>
</dbReference>
<evidence type="ECO:0000256" key="1">
    <source>
        <dbReference type="ARBA" id="ARBA00008791"/>
    </source>
</evidence>
<dbReference type="Proteomes" id="UP000478836">
    <property type="component" value="Unassembled WGS sequence"/>
</dbReference>
<proteinExistence type="inferred from homology"/>
<dbReference type="InterPro" id="IPR006015">
    <property type="entry name" value="Universal_stress_UspA"/>
</dbReference>
<evidence type="ECO:0000256" key="3">
    <source>
        <dbReference type="ARBA" id="ARBA00022840"/>
    </source>
</evidence>
<dbReference type="Gene3D" id="3.40.50.620">
    <property type="entry name" value="HUPs"/>
    <property type="match status" value="2"/>
</dbReference>
<dbReference type="InterPro" id="IPR014729">
    <property type="entry name" value="Rossmann-like_a/b/a_fold"/>
</dbReference>
<keyword evidence="6" id="KW-1185">Reference proteome</keyword>
<dbReference type="RefSeq" id="WP_151459261.1">
    <property type="nucleotide sequence ID" value="NZ_WAAO01000002.1"/>
</dbReference>
<dbReference type="InterPro" id="IPR006016">
    <property type="entry name" value="UspA"/>
</dbReference>
<evidence type="ECO:0000256" key="2">
    <source>
        <dbReference type="ARBA" id="ARBA00022741"/>
    </source>
</evidence>
<reference evidence="6" key="1">
    <citation type="submission" date="2019-09" db="EMBL/GenBank/DDBJ databases">
        <title>Whole genome sequencing of Microbacterium maritypicum.</title>
        <authorList>
            <person name="Lenchi N."/>
        </authorList>
    </citation>
    <scope>NUCLEOTIDE SEQUENCE [LARGE SCALE GENOMIC DNA]</scope>
    <source>
        <strain evidence="6">G1</strain>
    </source>
</reference>
<dbReference type="EMBL" id="WAAO01000002">
    <property type="protein sequence ID" value="KAB1864210.1"/>
    <property type="molecule type" value="Genomic_DNA"/>
</dbReference>
<dbReference type="GeneID" id="77476535"/>
<dbReference type="PANTHER" id="PTHR46268">
    <property type="entry name" value="STRESS RESPONSE PROTEIN NHAX"/>
    <property type="match status" value="1"/>
</dbReference>
<sequence length="280" mass="28989">MAERIVVGVLDTSAGRRALEWAAERARSRKASLLLVSVVGGAVGAVGEGPVVEAAIASANAFLEAHARNLEAEGLAVDVVVLRGDPVRQLVSATAGATLLVIGSDYRSDDRDTPRRGVHGLRIVAGAACPVVVIPDVAAEGRRGIVVGVDGSPTSEAAVAFAAAEADRLGEPLIPVIVWTPVAVPRGPKVYPEQYLTSMQALSEEALALALAGLRQTYPDLDLQSRVERGYPSEVINRLAATARLTVVGSHGRGAVARFLLGSISHEVLAALVAPTAVVR</sequence>
<evidence type="ECO:0000259" key="4">
    <source>
        <dbReference type="Pfam" id="PF00582"/>
    </source>
</evidence>
<evidence type="ECO:0000313" key="5">
    <source>
        <dbReference type="EMBL" id="KAB1864210.1"/>
    </source>
</evidence>
<name>A0ABQ6V5G0_9MICO</name>
<gene>
    <name evidence="5" type="ORF">F6A08_08730</name>
</gene>
<dbReference type="PANTHER" id="PTHR46268:SF27">
    <property type="entry name" value="UNIVERSAL STRESS PROTEIN RV2623"/>
    <property type="match status" value="1"/>
</dbReference>
<organism evidence="5 6">
    <name type="scientific">Microbacterium algeriense</name>
    <dbReference type="NCBI Taxonomy" id="2615184"/>
    <lineage>
        <taxon>Bacteria</taxon>
        <taxon>Bacillati</taxon>
        <taxon>Actinomycetota</taxon>
        <taxon>Actinomycetes</taxon>
        <taxon>Micrococcales</taxon>
        <taxon>Microbacteriaceae</taxon>
        <taxon>Microbacterium</taxon>
    </lineage>
</organism>
<feature type="domain" description="UspA" evidence="4">
    <location>
        <begin position="1"/>
        <end position="135"/>
    </location>
</feature>
<dbReference type="CDD" id="cd00293">
    <property type="entry name" value="USP-like"/>
    <property type="match status" value="1"/>
</dbReference>
<dbReference type="PRINTS" id="PR01438">
    <property type="entry name" value="UNVRSLSTRESS"/>
</dbReference>
<evidence type="ECO:0000313" key="6">
    <source>
        <dbReference type="Proteomes" id="UP000478836"/>
    </source>
</evidence>
<feature type="domain" description="UspA" evidence="4">
    <location>
        <begin position="143"/>
        <end position="280"/>
    </location>
</feature>
<dbReference type="Pfam" id="PF00582">
    <property type="entry name" value="Usp"/>
    <property type="match status" value="2"/>
</dbReference>